<evidence type="ECO:0000256" key="3">
    <source>
        <dbReference type="RuleBase" id="RU000524"/>
    </source>
</evidence>
<dbReference type="NCBIfam" id="TIGR00621">
    <property type="entry name" value="ssb"/>
    <property type="match status" value="1"/>
</dbReference>
<protein>
    <recommendedName>
        <fullName evidence="3">Single-stranded DNA-binding protein</fullName>
    </recommendedName>
</protein>
<evidence type="ECO:0000256" key="2">
    <source>
        <dbReference type="PROSITE-ProRule" id="PRU00252"/>
    </source>
</evidence>
<reference evidence="5 6" key="1">
    <citation type="journal article" date="2021" name="Arch. Microbiol.">
        <title>Myceligenerans indicum sp. nov., an actinobacterium isolated from mangrove sediment of Sundarbans, India.</title>
        <authorList>
            <person name="Asha K."/>
            <person name="Bhadury P."/>
        </authorList>
    </citation>
    <scope>NUCLEOTIDE SEQUENCE [LARGE SCALE GENOMIC DNA]</scope>
    <source>
        <strain evidence="5 6">I2</strain>
    </source>
</reference>
<dbReference type="PANTHER" id="PTHR10302:SF0">
    <property type="entry name" value="SINGLE-STRANDED DNA-BINDING PROTEIN, MITOCHONDRIAL"/>
    <property type="match status" value="1"/>
</dbReference>
<evidence type="ECO:0000313" key="6">
    <source>
        <dbReference type="Proteomes" id="UP000675409"/>
    </source>
</evidence>
<feature type="compositionally biased region" description="Low complexity" evidence="4">
    <location>
        <begin position="128"/>
        <end position="137"/>
    </location>
</feature>
<dbReference type="PANTHER" id="PTHR10302">
    <property type="entry name" value="SINGLE-STRANDED DNA-BINDING PROTEIN"/>
    <property type="match status" value="1"/>
</dbReference>
<evidence type="ECO:0000313" key="5">
    <source>
        <dbReference type="EMBL" id="MBL0887082.1"/>
    </source>
</evidence>
<dbReference type="GO" id="GO:0003677">
    <property type="term" value="F:DNA binding"/>
    <property type="evidence" value="ECO:0007669"/>
    <property type="project" value="UniProtKB-KW"/>
</dbReference>
<dbReference type="InterPro" id="IPR012340">
    <property type="entry name" value="NA-bd_OB-fold"/>
</dbReference>
<organism evidence="5 6">
    <name type="scientific">Myceligenerans indicum</name>
    <dbReference type="NCBI Taxonomy" id="2593663"/>
    <lineage>
        <taxon>Bacteria</taxon>
        <taxon>Bacillati</taxon>
        <taxon>Actinomycetota</taxon>
        <taxon>Actinomycetes</taxon>
        <taxon>Micrococcales</taxon>
        <taxon>Promicromonosporaceae</taxon>
        <taxon>Myceligenerans</taxon>
    </lineage>
</organism>
<keyword evidence="6" id="KW-1185">Reference proteome</keyword>
<comment type="caution">
    <text evidence="5">The sequence shown here is derived from an EMBL/GenBank/DDBJ whole genome shotgun (WGS) entry which is preliminary data.</text>
</comment>
<sequence length="226" mass="23126">MSNDVKVTVTGNAGSDPVIRRSARGNEWTTFPVASTRRIRGTDGVFHDGPTVWFQVKAWGHAAVNISRSVKKGQPVMVAGRLEVDEWGDEARRRTTLVINADCVGPNLMKGQAEFQRVIPAEEPPGAPGDEPAPAAAWQSGLGRGMPGADSWATPAGTGYAGGAAAHGPGGAATGRSRPAGEAAGGPPGDGMPDDVGSEELVRGEFVPEEFVPGDALPAAPGTPTG</sequence>
<dbReference type="Pfam" id="PF00436">
    <property type="entry name" value="SSB"/>
    <property type="match status" value="1"/>
</dbReference>
<dbReference type="RefSeq" id="WP_201847727.1">
    <property type="nucleotide sequence ID" value="NZ_JABBYC010000021.1"/>
</dbReference>
<dbReference type="Proteomes" id="UP000675409">
    <property type="component" value="Unassembled WGS sequence"/>
</dbReference>
<dbReference type="PROSITE" id="PS50935">
    <property type="entry name" value="SSB"/>
    <property type="match status" value="1"/>
</dbReference>
<accession>A0ABS1LLF5</accession>
<evidence type="ECO:0000256" key="1">
    <source>
        <dbReference type="ARBA" id="ARBA00023125"/>
    </source>
</evidence>
<dbReference type="CDD" id="cd04496">
    <property type="entry name" value="SSB_OBF"/>
    <property type="match status" value="1"/>
</dbReference>
<dbReference type="Gene3D" id="2.40.50.140">
    <property type="entry name" value="Nucleic acid-binding proteins"/>
    <property type="match status" value="1"/>
</dbReference>
<feature type="region of interest" description="Disordered" evidence="4">
    <location>
        <begin position="121"/>
        <end position="198"/>
    </location>
</feature>
<dbReference type="SUPFAM" id="SSF50249">
    <property type="entry name" value="Nucleic acid-binding proteins"/>
    <property type="match status" value="1"/>
</dbReference>
<name>A0ABS1LLF5_9MICO</name>
<evidence type="ECO:0000256" key="4">
    <source>
        <dbReference type="SAM" id="MobiDB-lite"/>
    </source>
</evidence>
<feature type="region of interest" description="Disordered" evidence="4">
    <location>
        <begin position="207"/>
        <end position="226"/>
    </location>
</feature>
<gene>
    <name evidence="5" type="ORF">HGK34_12465</name>
</gene>
<proteinExistence type="predicted"/>
<feature type="compositionally biased region" description="Low complexity" evidence="4">
    <location>
        <begin position="153"/>
        <end position="167"/>
    </location>
</feature>
<dbReference type="InterPro" id="IPR011344">
    <property type="entry name" value="ssDNA-bd"/>
</dbReference>
<keyword evidence="1 2" id="KW-0238">DNA-binding</keyword>
<dbReference type="InterPro" id="IPR000424">
    <property type="entry name" value="Primosome_PriB/ssb"/>
</dbReference>
<dbReference type="EMBL" id="JABBYC010000021">
    <property type="protein sequence ID" value="MBL0887082.1"/>
    <property type="molecule type" value="Genomic_DNA"/>
</dbReference>